<dbReference type="AlphaFoldDB" id="A0A0R2BNH6"/>
<evidence type="ECO:0000313" key="2">
    <source>
        <dbReference type="Proteomes" id="UP000051813"/>
    </source>
</evidence>
<reference evidence="1 2" key="1">
    <citation type="journal article" date="2015" name="Genome Announc.">
        <title>Expanding the biotechnology potential of lactobacilli through comparative genomics of 213 strains and associated genera.</title>
        <authorList>
            <person name="Sun Z."/>
            <person name="Harris H.M."/>
            <person name="McCann A."/>
            <person name="Guo C."/>
            <person name="Argimon S."/>
            <person name="Zhang W."/>
            <person name="Yang X."/>
            <person name="Jeffery I.B."/>
            <person name="Cooney J.C."/>
            <person name="Kagawa T.F."/>
            <person name="Liu W."/>
            <person name="Song Y."/>
            <person name="Salvetti E."/>
            <person name="Wrobel A."/>
            <person name="Rasinkangas P."/>
            <person name="Parkhill J."/>
            <person name="Rea M.C."/>
            <person name="O'Sullivan O."/>
            <person name="Ritari J."/>
            <person name="Douillard F.P."/>
            <person name="Paul Ross R."/>
            <person name="Yang R."/>
            <person name="Briner A.E."/>
            <person name="Felis G.E."/>
            <person name="de Vos W.M."/>
            <person name="Barrangou R."/>
            <person name="Klaenhammer T.R."/>
            <person name="Caufield P.W."/>
            <person name="Cui Y."/>
            <person name="Zhang H."/>
            <person name="O'Toole P.W."/>
        </authorList>
    </citation>
    <scope>NUCLEOTIDE SEQUENCE [LARGE SCALE GENOMIC DNA]</scope>
    <source>
        <strain evidence="1 2">DSM 20335</strain>
    </source>
</reference>
<evidence type="ECO:0000313" key="1">
    <source>
        <dbReference type="EMBL" id="KRM79444.1"/>
    </source>
</evidence>
<gene>
    <name evidence="1" type="ORF">FC84_GL001623</name>
</gene>
<organism evidence="1 2">
    <name type="scientific">Lapidilactobacillus dextrinicus DSM 20335</name>
    <dbReference type="NCBI Taxonomy" id="1423738"/>
    <lineage>
        <taxon>Bacteria</taxon>
        <taxon>Bacillati</taxon>
        <taxon>Bacillota</taxon>
        <taxon>Bacilli</taxon>
        <taxon>Lactobacillales</taxon>
        <taxon>Lactobacillaceae</taxon>
        <taxon>Lapidilactobacillus</taxon>
    </lineage>
</organism>
<dbReference type="STRING" id="1423738.FC84_GL001623"/>
<dbReference type="RefSeq" id="WP_057755737.1">
    <property type="nucleotide sequence ID" value="NZ_AYYK01000004.1"/>
</dbReference>
<sequence>MDISKALHRVEKRLNVTPKVVQTDTHNKYSKSTIYNWWGGSNIKANDAVEVSKAIKDFATANDLASQFFGIFRMLDGDKFKEDALSVEAFAEFEEQEKVDAFSKYHVRKLLASSDLTHAEQKDLYDSACELLDSLLMNYKLLVLICEEQHIDLWDVYKERRKYYINAGYVEPERKEKLWMRRQSQSMD</sequence>
<protein>
    <submittedName>
        <fullName evidence="1">Uncharacterized protein</fullName>
    </submittedName>
</protein>
<dbReference type="EMBL" id="AYYK01000004">
    <property type="protein sequence ID" value="KRM79444.1"/>
    <property type="molecule type" value="Genomic_DNA"/>
</dbReference>
<dbReference type="PATRIC" id="fig|1423738.3.peg.1646"/>
<comment type="caution">
    <text evidence="1">The sequence shown here is derived from an EMBL/GenBank/DDBJ whole genome shotgun (WGS) entry which is preliminary data.</text>
</comment>
<dbReference type="Proteomes" id="UP000051813">
    <property type="component" value="Unassembled WGS sequence"/>
</dbReference>
<keyword evidence="2" id="KW-1185">Reference proteome</keyword>
<accession>A0A0R2BNH6</accession>
<dbReference type="OrthoDB" id="2193556at2"/>
<name>A0A0R2BNH6_9LACO</name>
<proteinExistence type="predicted"/>